<accession>A0ABV3X409</accession>
<reference evidence="1 2" key="1">
    <citation type="submission" date="2023-04" db="EMBL/GenBank/DDBJ databases">
        <title>Genome Sequence of Selenomonas sputigena ATCC 33150.</title>
        <authorList>
            <person name="Miller D.P."/>
            <person name="Anvari S."/>
            <person name="Polson S.W."/>
            <person name="Macdonald M."/>
            <person name="Mcdowell J.V."/>
        </authorList>
    </citation>
    <scope>NUCLEOTIDE SEQUENCE [LARGE SCALE GENOMIC DNA]</scope>
    <source>
        <strain evidence="1 2">ATCC 33150</strain>
    </source>
</reference>
<evidence type="ECO:0000313" key="1">
    <source>
        <dbReference type="EMBL" id="MEX5284932.1"/>
    </source>
</evidence>
<evidence type="ECO:0000313" key="2">
    <source>
        <dbReference type="Proteomes" id="UP001559623"/>
    </source>
</evidence>
<dbReference type="EMBL" id="JARVLH010000002">
    <property type="protein sequence ID" value="MEX5284932.1"/>
    <property type="molecule type" value="Genomic_DNA"/>
</dbReference>
<dbReference type="RefSeq" id="WP_368846647.1">
    <property type="nucleotide sequence ID" value="NZ_CP194411.1"/>
</dbReference>
<keyword evidence="2" id="KW-1185">Reference proteome</keyword>
<comment type="caution">
    <text evidence="1">The sequence shown here is derived from an EMBL/GenBank/DDBJ whole genome shotgun (WGS) entry which is preliminary data.</text>
</comment>
<proteinExistence type="predicted"/>
<organism evidence="1 2">
    <name type="scientific">Selenomonas sputigena</name>
    <dbReference type="NCBI Taxonomy" id="69823"/>
    <lineage>
        <taxon>Bacteria</taxon>
        <taxon>Bacillati</taxon>
        <taxon>Bacillota</taxon>
        <taxon>Negativicutes</taxon>
        <taxon>Selenomonadales</taxon>
        <taxon>Selenomonadaceae</taxon>
        <taxon>Selenomonas</taxon>
    </lineage>
</organism>
<evidence type="ECO:0008006" key="3">
    <source>
        <dbReference type="Google" id="ProtNLM"/>
    </source>
</evidence>
<name>A0ABV3X409_9FIRM</name>
<sequence length="73" mass="8554">MRRLWLAHSLCCISSCFIEQARCSWQNDKEALAEYVGNMMVRLLEYIVVKEDGQIVVILKGGIRCWRVMFKNT</sequence>
<gene>
    <name evidence="1" type="ORF">QCO44_04635</name>
</gene>
<protein>
    <recommendedName>
        <fullName evidence="3">Secreted protein</fullName>
    </recommendedName>
</protein>
<dbReference type="Proteomes" id="UP001559623">
    <property type="component" value="Unassembled WGS sequence"/>
</dbReference>